<gene>
    <name evidence="4" type="ORF">ABB34_10555</name>
</gene>
<evidence type="ECO:0000313" key="4">
    <source>
        <dbReference type="EMBL" id="KRG84044.1"/>
    </source>
</evidence>
<evidence type="ECO:0000313" key="5">
    <source>
        <dbReference type="Proteomes" id="UP000050940"/>
    </source>
</evidence>
<name>A0A0R0DQ17_9GAMM</name>
<accession>A0A0R0DQ17</accession>
<keyword evidence="5" id="KW-1185">Reference proteome</keyword>
<proteinExistence type="predicted"/>
<feature type="chain" id="PRO_5006396141" evidence="2">
    <location>
        <begin position="28"/>
        <end position="129"/>
    </location>
</feature>
<organism evidence="4 5">
    <name type="scientific">Stenotrophomonas daejeonensis</name>
    <dbReference type="NCBI Taxonomy" id="659018"/>
    <lineage>
        <taxon>Bacteria</taxon>
        <taxon>Pseudomonadati</taxon>
        <taxon>Pseudomonadota</taxon>
        <taxon>Gammaproteobacteria</taxon>
        <taxon>Lysobacterales</taxon>
        <taxon>Lysobacteraceae</taxon>
        <taxon>Stenotrophomonas</taxon>
    </lineage>
</organism>
<dbReference type="InterPro" id="IPR025511">
    <property type="entry name" value="DUF4398"/>
</dbReference>
<feature type="domain" description="DUF4398" evidence="3">
    <location>
        <begin position="34"/>
        <end position="110"/>
    </location>
</feature>
<feature type="coiled-coil region" evidence="1">
    <location>
        <begin position="101"/>
        <end position="128"/>
    </location>
</feature>
<dbReference type="Gene3D" id="1.20.1270.390">
    <property type="match status" value="1"/>
</dbReference>
<dbReference type="Pfam" id="PF14346">
    <property type="entry name" value="DUF4398"/>
    <property type="match status" value="1"/>
</dbReference>
<dbReference type="EMBL" id="LDJP01000059">
    <property type="protein sequence ID" value="KRG84044.1"/>
    <property type="molecule type" value="Genomic_DNA"/>
</dbReference>
<dbReference type="PATRIC" id="fig|659018.3.peg.2136"/>
<dbReference type="OrthoDB" id="6051145at2"/>
<keyword evidence="1" id="KW-0175">Coiled coil</keyword>
<feature type="signal peptide" evidence="2">
    <location>
        <begin position="1"/>
        <end position="27"/>
    </location>
</feature>
<comment type="caution">
    <text evidence="4">The sequence shown here is derived from an EMBL/GenBank/DDBJ whole genome shotgun (WGS) entry which is preliminary data.</text>
</comment>
<evidence type="ECO:0000259" key="3">
    <source>
        <dbReference type="Pfam" id="PF14346"/>
    </source>
</evidence>
<protein>
    <submittedName>
        <fullName evidence="4">Membrane protein</fullName>
    </submittedName>
</protein>
<sequence length="129" mass="14070">MKPSFAQLRRLLYVTACASALCASAWAQDPAAADLLAAQQAVERADRADADQYAPDTMALARQQLEQAQRAAGDRRQRKQAPLLAQRAAVDADLARARSEEAVAQATLAQRKAEVERLQRQLATGEARR</sequence>
<dbReference type="RefSeq" id="WP_057641281.1">
    <property type="nucleotide sequence ID" value="NZ_LDJP01000059.1"/>
</dbReference>
<dbReference type="AlphaFoldDB" id="A0A0R0DQ17"/>
<evidence type="ECO:0000256" key="2">
    <source>
        <dbReference type="SAM" id="SignalP"/>
    </source>
</evidence>
<dbReference type="Proteomes" id="UP000050940">
    <property type="component" value="Unassembled WGS sequence"/>
</dbReference>
<reference evidence="4 5" key="1">
    <citation type="submission" date="2015-05" db="EMBL/GenBank/DDBJ databases">
        <title>Genome sequencing and analysis of members of genus Stenotrophomonas.</title>
        <authorList>
            <person name="Patil P.P."/>
            <person name="Midha S."/>
            <person name="Patil P.B."/>
        </authorList>
    </citation>
    <scope>NUCLEOTIDE SEQUENCE [LARGE SCALE GENOMIC DNA]</scope>
    <source>
        <strain evidence="4 5">JCM 16244</strain>
    </source>
</reference>
<dbReference type="STRING" id="659018.ABB34_10555"/>
<keyword evidence="2" id="KW-0732">Signal</keyword>
<evidence type="ECO:0000256" key="1">
    <source>
        <dbReference type="SAM" id="Coils"/>
    </source>
</evidence>